<dbReference type="OrthoDB" id="76453at2759"/>
<keyword evidence="4" id="KW-1185">Reference proteome</keyword>
<dbReference type="Gene3D" id="1.20.5.340">
    <property type="match status" value="1"/>
</dbReference>
<name>A0A0K3CRA9_RHOTO</name>
<accession>A0A0K3CRA9</accession>
<evidence type="ECO:0000256" key="1">
    <source>
        <dbReference type="SAM" id="Coils"/>
    </source>
</evidence>
<dbReference type="Proteomes" id="UP000199069">
    <property type="component" value="Unassembled WGS sequence"/>
</dbReference>
<gene>
    <name evidence="2" type="primary">FGENESH: predicted gene_16.124</name>
    <name evidence="3" type="ORF">AAT19DRAFT_11484</name>
    <name evidence="2" type="ORF">BN2166_0070980</name>
</gene>
<proteinExistence type="predicted"/>
<dbReference type="EMBL" id="CWKI01000016">
    <property type="protein sequence ID" value="CTR11237.1"/>
    <property type="molecule type" value="Genomic_DNA"/>
</dbReference>
<protein>
    <submittedName>
        <fullName evidence="2 3">Putative coiled-coil protein</fullName>
    </submittedName>
</protein>
<feature type="coiled-coil region" evidence="1">
    <location>
        <begin position="115"/>
        <end position="170"/>
    </location>
</feature>
<evidence type="ECO:0000313" key="2">
    <source>
        <dbReference type="EMBL" id="CTR11237.1"/>
    </source>
</evidence>
<dbReference type="EMBL" id="LCTV02000016">
    <property type="protein sequence ID" value="PRQ70252.1"/>
    <property type="molecule type" value="Genomic_DNA"/>
</dbReference>
<evidence type="ECO:0000313" key="3">
    <source>
        <dbReference type="EMBL" id="PRQ70252.1"/>
    </source>
</evidence>
<evidence type="ECO:0000313" key="4">
    <source>
        <dbReference type="Proteomes" id="UP000199069"/>
    </source>
</evidence>
<dbReference type="AlphaFoldDB" id="A0A0K3CRA9"/>
<organism evidence="2 4">
    <name type="scientific">Rhodotorula toruloides</name>
    <name type="common">Yeast</name>
    <name type="synonym">Rhodosporidium toruloides</name>
    <dbReference type="NCBI Taxonomy" id="5286"/>
    <lineage>
        <taxon>Eukaryota</taxon>
        <taxon>Fungi</taxon>
        <taxon>Dikarya</taxon>
        <taxon>Basidiomycota</taxon>
        <taxon>Pucciniomycotina</taxon>
        <taxon>Microbotryomycetes</taxon>
        <taxon>Sporidiobolales</taxon>
        <taxon>Sporidiobolaceae</taxon>
        <taxon>Rhodotorula</taxon>
    </lineage>
</organism>
<dbReference type="Proteomes" id="UP000239560">
    <property type="component" value="Unassembled WGS sequence"/>
</dbReference>
<keyword evidence="1" id="KW-0175">Coiled coil</keyword>
<evidence type="ECO:0000313" key="5">
    <source>
        <dbReference type="Proteomes" id="UP000239560"/>
    </source>
</evidence>
<reference evidence="2 4" key="1">
    <citation type="submission" date="2015-07" db="EMBL/GenBank/DDBJ databases">
        <authorList>
            <person name="Cajimat M.N.B."/>
            <person name="Milazzo M.L."/>
            <person name="Fulhorst C.F."/>
        </authorList>
    </citation>
    <scope>NUCLEOTIDE SEQUENCE [LARGE SCALE GENOMIC DNA]</scope>
    <source>
        <strain evidence="2">Single colony</strain>
    </source>
</reference>
<sequence>MVEFPPARQSSAHSDQTSRLLASVETYLVDVEAIPLGVEDLHAFLADACNTYDAASKAPPIPSSELPLEPSSALRIVKGDDVDFTVTLKSPETHITTVGTWSSLLSDVAGLKENVKDLTQDVKALWKENKALKEDTGELRKKNKALKEDMGEVRKENKALKEDVGELVEADKVLRELRTDSE</sequence>
<reference evidence="3 5" key="2">
    <citation type="journal article" date="2018" name="Elife">
        <title>Functional genomics of lipid metabolism in the oleaginous yeast Rhodosporidium toruloides.</title>
        <authorList>
            <person name="Coradetti S.T."/>
            <person name="Pinel D."/>
            <person name="Geiselman G."/>
            <person name="Ito M."/>
            <person name="Mondo S."/>
            <person name="Reilly M.C."/>
            <person name="Cheng Y.F."/>
            <person name="Bauer S."/>
            <person name="Grigoriev I."/>
            <person name="Gladden J.M."/>
            <person name="Simmons B.A."/>
            <person name="Brem R."/>
            <person name="Arkin A.P."/>
            <person name="Skerker J.M."/>
        </authorList>
    </citation>
    <scope>NUCLEOTIDE SEQUENCE [LARGE SCALE GENOMIC DNA]</scope>
    <source>
        <strain evidence="3 5">NBRC 0880</strain>
    </source>
</reference>